<dbReference type="Pfam" id="PF00961">
    <property type="entry name" value="LAGLIDADG_1"/>
    <property type="match status" value="1"/>
</dbReference>
<name>A0A4P8D2Q7_HYPMA</name>
<geneLocation type="mitochondrion" evidence="3"/>
<dbReference type="GO" id="GO:0004519">
    <property type="term" value="F:endonuclease activity"/>
    <property type="evidence" value="ECO:0007669"/>
    <property type="project" value="InterPro"/>
</dbReference>
<dbReference type="GO" id="GO:0005739">
    <property type="term" value="C:mitochondrion"/>
    <property type="evidence" value="ECO:0007669"/>
    <property type="project" value="UniProtKB-ARBA"/>
</dbReference>
<dbReference type="InterPro" id="IPR051289">
    <property type="entry name" value="LAGLIDADG_Endonuclease"/>
</dbReference>
<dbReference type="AlphaFoldDB" id="A0A4P8D2Q7"/>
<protein>
    <recommendedName>
        <fullName evidence="2">Homing endonuclease LAGLIDADG domain-containing protein</fullName>
    </recommendedName>
</protein>
<accession>A0A4P8D2Q7</accession>
<sequence>MISSIIPIKALSNYSKEIDKRDLVKNKDFYEWLRGFTDGEGNFYISRDKRKASVFKFSFRIELHRNDRPLLEYIQNRLKIGKVYPLELKDTTRKSSWEVYNKKDVENLIKIFDLNDFNTTKQLDFLAWREAYFIHTLPSPIPSRTGHGARGPCGIGVTESGTEMEDLNLSICNKTKEILRLKQTMNSNRISFFQSEHHKIKITPYWLLGLIEGEGSFWVSKNNLIQCFEIGLTLSQKPVIEAISNYLLSLIPSKISPEYNLMNLNELKTLMHLNIKPLPCPVPRTGRDGGNK</sequence>
<dbReference type="PANTHER" id="PTHR36181">
    <property type="entry name" value="INTRON-ENCODED ENDONUCLEASE AI3-RELATED"/>
    <property type="match status" value="1"/>
</dbReference>
<reference evidence="3" key="1">
    <citation type="journal article" date="2018" name="Mitochondrial DNA Part B Resour">
        <title>The complete mitochondrial genome of the Basidiomycete edible fungus Hypsizygus marmoreus.</title>
        <authorList>
            <person name="Wu Y.-Y."/>
            <person name="Shang J.-J."/>
            <person name="Li Y."/>
            <person name="Zhou C.-L."/>
            <person name="Hou D."/>
            <person name="Li J.-L."/>
            <person name="Tan Q."/>
            <person name="Bao D.-P."/>
            <person name="Yang R.-H."/>
        </authorList>
    </citation>
    <scope>NUCLEOTIDE SEQUENCE</scope>
</reference>
<dbReference type="SUPFAM" id="SSF55608">
    <property type="entry name" value="Homing endonucleases"/>
    <property type="match status" value="2"/>
</dbReference>
<dbReference type="InterPro" id="IPR004860">
    <property type="entry name" value="LAGLIDADG_dom"/>
</dbReference>
<gene>
    <name evidence="3" type="primary">orf292</name>
</gene>
<dbReference type="EMBL" id="MH746465">
    <property type="protein sequence ID" value="QCI56424.1"/>
    <property type="molecule type" value="Genomic_DNA"/>
</dbReference>
<evidence type="ECO:0000256" key="1">
    <source>
        <dbReference type="ARBA" id="ARBA00002670"/>
    </source>
</evidence>
<feature type="domain" description="Homing endonuclease LAGLIDADG" evidence="2">
    <location>
        <begin position="33"/>
        <end position="132"/>
    </location>
</feature>
<evidence type="ECO:0000259" key="2">
    <source>
        <dbReference type="Pfam" id="PF00961"/>
    </source>
</evidence>
<organism evidence="3">
    <name type="scientific">Hypsizygus marmoreus</name>
    <name type="common">White beech mushroom</name>
    <name type="synonym">Agaricus marmoreus</name>
    <dbReference type="NCBI Taxonomy" id="39966"/>
    <lineage>
        <taxon>Eukaryota</taxon>
        <taxon>Fungi</taxon>
        <taxon>Dikarya</taxon>
        <taxon>Basidiomycota</taxon>
        <taxon>Agaricomycotina</taxon>
        <taxon>Agaricomycetes</taxon>
        <taxon>Agaricomycetidae</taxon>
        <taxon>Agaricales</taxon>
        <taxon>Tricholomatineae</taxon>
        <taxon>Lyophyllaceae</taxon>
        <taxon>Hypsizygus</taxon>
    </lineage>
</organism>
<comment type="function">
    <text evidence="1">Mitochondrial DNA endonuclease involved in intron homing.</text>
</comment>
<keyword evidence="3" id="KW-0496">Mitochondrion</keyword>
<dbReference type="Gene3D" id="3.10.28.10">
    <property type="entry name" value="Homing endonucleases"/>
    <property type="match status" value="2"/>
</dbReference>
<proteinExistence type="predicted"/>
<dbReference type="InterPro" id="IPR027434">
    <property type="entry name" value="Homing_endonucl"/>
</dbReference>
<dbReference type="PANTHER" id="PTHR36181:SF2">
    <property type="entry name" value="INTRON-ENCODED ENDONUCLEASE AI3-RELATED"/>
    <property type="match status" value="1"/>
</dbReference>
<evidence type="ECO:0000313" key="3">
    <source>
        <dbReference type="EMBL" id="QCI56424.1"/>
    </source>
</evidence>